<name>A0AAT9GA64_9RICK</name>
<dbReference type="InterPro" id="IPR036736">
    <property type="entry name" value="ACP-like_sf"/>
</dbReference>
<comment type="pathway">
    <text evidence="3 5">Lipid metabolism; fatty acid biosynthesis.</text>
</comment>
<feature type="modified residue" description="O-(pantetheine 4'-phosphoryl)serine" evidence="3">
    <location>
        <position position="43"/>
    </location>
</feature>
<evidence type="ECO:0000259" key="6">
    <source>
        <dbReference type="PROSITE" id="PS50075"/>
    </source>
</evidence>
<proteinExistence type="inferred from homology"/>
<dbReference type="InterPro" id="IPR009081">
    <property type="entry name" value="PP-bd_ACP"/>
</dbReference>
<evidence type="ECO:0000256" key="2">
    <source>
        <dbReference type="ARBA" id="ARBA00022553"/>
    </source>
</evidence>
<dbReference type="NCBIfam" id="NF002148">
    <property type="entry name" value="PRK00982.1-2"/>
    <property type="match status" value="1"/>
</dbReference>
<dbReference type="PANTHER" id="PTHR20863:SF76">
    <property type="entry name" value="CARRIER DOMAIN-CONTAINING PROTEIN"/>
    <property type="match status" value="1"/>
</dbReference>
<dbReference type="NCBIfam" id="NF002150">
    <property type="entry name" value="PRK00982.1-4"/>
    <property type="match status" value="1"/>
</dbReference>
<dbReference type="NCBIfam" id="TIGR00517">
    <property type="entry name" value="acyl_carrier"/>
    <property type="match status" value="1"/>
</dbReference>
<keyword evidence="1 3" id="KW-0596">Phosphopantetheine</keyword>
<dbReference type="Pfam" id="PF00550">
    <property type="entry name" value="PP-binding"/>
    <property type="match status" value="1"/>
</dbReference>
<feature type="domain" description="Carrier" evidence="6">
    <location>
        <begin position="8"/>
        <end position="83"/>
    </location>
</feature>
<sequence>MDASVAQNIIEQDVIEIVANTLKVKKDSITLESRFVEDLKADSLDTVELMMAIEAKYKCDIPDEDASKILTVSDVVQYINKKITN</sequence>
<comment type="subcellular location">
    <subcellularLocation>
        <location evidence="3">Cytoplasm</location>
    </subcellularLocation>
</comment>
<comment type="similarity">
    <text evidence="3">Belongs to the acyl carrier protein (ACP) family.</text>
</comment>
<keyword evidence="3" id="KW-0444">Lipid biosynthesis</keyword>
<dbReference type="GO" id="GO:0000036">
    <property type="term" value="F:acyl carrier activity"/>
    <property type="evidence" value="ECO:0007669"/>
    <property type="project" value="UniProtKB-UniRule"/>
</dbReference>
<dbReference type="Gene3D" id="1.10.1200.10">
    <property type="entry name" value="ACP-like"/>
    <property type="match status" value="1"/>
</dbReference>
<dbReference type="GO" id="GO:0009245">
    <property type="term" value="P:lipid A biosynthetic process"/>
    <property type="evidence" value="ECO:0007669"/>
    <property type="project" value="TreeGrafter"/>
</dbReference>
<evidence type="ECO:0000313" key="7">
    <source>
        <dbReference type="EMBL" id="BFD46667.1"/>
    </source>
</evidence>
<accession>A0AAT9GA64</accession>
<keyword evidence="2 3" id="KW-0597">Phosphoprotein</keyword>
<dbReference type="AlphaFoldDB" id="A0AAT9GA64"/>
<dbReference type="PROSITE" id="PS50075">
    <property type="entry name" value="CARRIER"/>
    <property type="match status" value="1"/>
</dbReference>
<dbReference type="EMBL" id="AP029170">
    <property type="protein sequence ID" value="BFD46667.1"/>
    <property type="molecule type" value="Genomic_DNA"/>
</dbReference>
<dbReference type="HAMAP" id="MF_01217">
    <property type="entry name" value="Acyl_carrier"/>
    <property type="match status" value="1"/>
</dbReference>
<dbReference type="GO" id="GO:0005829">
    <property type="term" value="C:cytosol"/>
    <property type="evidence" value="ECO:0007669"/>
    <property type="project" value="TreeGrafter"/>
</dbReference>
<gene>
    <name evidence="3 7" type="primary">acpP</name>
    <name evidence="7" type="ORF">DMENIID0002_13130</name>
</gene>
<evidence type="ECO:0000256" key="3">
    <source>
        <dbReference type="HAMAP-Rule" id="MF_01217"/>
    </source>
</evidence>
<keyword evidence="3" id="KW-0443">Lipid metabolism</keyword>
<evidence type="ECO:0000256" key="5">
    <source>
        <dbReference type="RuleBase" id="RU003545"/>
    </source>
</evidence>
<evidence type="ECO:0000256" key="4">
    <source>
        <dbReference type="NCBIfam" id="TIGR00517"/>
    </source>
</evidence>
<evidence type="ECO:0000256" key="1">
    <source>
        <dbReference type="ARBA" id="ARBA00022450"/>
    </source>
</evidence>
<reference evidence="7" key="1">
    <citation type="submission" date="2024-01" db="EMBL/GenBank/DDBJ databases">
        <title>Sequencing the genomes of a sandfly, Sergentomyia squamirostris, and its two endosymbionts.</title>
        <authorList>
            <person name="Itokawa K."/>
            <person name="Sanjoba C."/>
        </authorList>
    </citation>
    <scope>NUCLEOTIDE SEQUENCE</scope>
    <source>
        <strain evidence="7">RiSSQ</strain>
    </source>
</reference>
<keyword evidence="3" id="KW-0276">Fatty acid metabolism</keyword>
<keyword evidence="3" id="KW-0275">Fatty acid biosynthesis</keyword>
<dbReference type="GO" id="GO:0016020">
    <property type="term" value="C:membrane"/>
    <property type="evidence" value="ECO:0007669"/>
    <property type="project" value="GOC"/>
</dbReference>
<dbReference type="PANTHER" id="PTHR20863">
    <property type="entry name" value="ACYL CARRIER PROTEIN"/>
    <property type="match status" value="1"/>
</dbReference>
<keyword evidence="3" id="KW-0963">Cytoplasm</keyword>
<comment type="function">
    <text evidence="3 5">Carrier of the growing fatty acid chain in fatty acid biosynthesis.</text>
</comment>
<comment type="PTM">
    <text evidence="5">4'-phosphopantetheine is transferred from CoA to a specific serine of apo-ACP by acpS.</text>
</comment>
<dbReference type="SUPFAM" id="SSF47336">
    <property type="entry name" value="ACP-like"/>
    <property type="match status" value="1"/>
</dbReference>
<dbReference type="GO" id="GO:0000035">
    <property type="term" value="F:acyl binding"/>
    <property type="evidence" value="ECO:0007669"/>
    <property type="project" value="TreeGrafter"/>
</dbReference>
<dbReference type="InterPro" id="IPR003231">
    <property type="entry name" value="ACP"/>
</dbReference>
<protein>
    <recommendedName>
        <fullName evidence="3 4">Acyl carrier protein</fullName>
        <shortName evidence="3">ACP</shortName>
    </recommendedName>
</protein>
<comment type="PTM">
    <text evidence="3">4'-phosphopantetheine is transferred from CoA to a specific serine of apo-ACP by AcpS. This modification is essential for activity because fatty acids are bound in thioester linkage to the sulfhydryl of the prosthetic group.</text>
</comment>
<organism evidence="7">
    <name type="scientific">Candidatus Tisiphia endosymbiont of Sergentomyia squamirostris</name>
    <dbReference type="NCBI Taxonomy" id="3113639"/>
    <lineage>
        <taxon>Bacteria</taxon>
        <taxon>Pseudomonadati</taxon>
        <taxon>Pseudomonadota</taxon>
        <taxon>Alphaproteobacteria</taxon>
        <taxon>Rickettsiales</taxon>
        <taxon>Rickettsiaceae</taxon>
        <taxon>Rickettsieae</taxon>
        <taxon>Candidatus Tisiphia</taxon>
    </lineage>
</organism>